<keyword evidence="1" id="KW-0472">Membrane</keyword>
<reference evidence="2" key="1">
    <citation type="submission" date="2023-06" db="EMBL/GenBank/DDBJ databases">
        <authorList>
            <person name="Kurt Z."/>
        </authorList>
    </citation>
    <scope>NUCLEOTIDE SEQUENCE</scope>
</reference>
<protein>
    <submittedName>
        <fullName evidence="3">Hypothetical_protein</fullName>
    </submittedName>
</protein>
<dbReference type="EMBL" id="CAXDID020000276">
    <property type="protein sequence ID" value="CAL6069042.1"/>
    <property type="molecule type" value="Genomic_DNA"/>
</dbReference>
<keyword evidence="1" id="KW-1133">Transmembrane helix</keyword>
<dbReference type="AlphaFoldDB" id="A0AA86QXK9"/>
<feature type="transmembrane region" description="Helical" evidence="1">
    <location>
        <begin position="131"/>
        <end position="155"/>
    </location>
</feature>
<gene>
    <name evidence="2" type="ORF">HINF_LOCUS49029</name>
    <name evidence="3" type="ORF">HINF_LOCUS53789</name>
</gene>
<name>A0AA86QXK9_9EUKA</name>
<evidence type="ECO:0000256" key="1">
    <source>
        <dbReference type="SAM" id="Phobius"/>
    </source>
</evidence>
<evidence type="ECO:0000313" key="3">
    <source>
        <dbReference type="EMBL" id="CAL6069042.1"/>
    </source>
</evidence>
<evidence type="ECO:0000313" key="4">
    <source>
        <dbReference type="Proteomes" id="UP001642409"/>
    </source>
</evidence>
<keyword evidence="1" id="KW-0812">Transmembrane</keyword>
<dbReference type="Proteomes" id="UP001642409">
    <property type="component" value="Unassembled WGS sequence"/>
</dbReference>
<proteinExistence type="predicted"/>
<reference evidence="3 4" key="2">
    <citation type="submission" date="2024-07" db="EMBL/GenBank/DDBJ databases">
        <authorList>
            <person name="Akdeniz Z."/>
        </authorList>
    </citation>
    <scope>NUCLEOTIDE SEQUENCE [LARGE SCALE GENOMIC DNA]</scope>
</reference>
<keyword evidence="4" id="KW-1185">Reference proteome</keyword>
<evidence type="ECO:0000313" key="2">
    <source>
        <dbReference type="EMBL" id="CAI9961384.1"/>
    </source>
</evidence>
<dbReference type="EMBL" id="CATOUU010000940">
    <property type="protein sequence ID" value="CAI9961384.1"/>
    <property type="molecule type" value="Genomic_DNA"/>
</dbReference>
<comment type="caution">
    <text evidence="2">The sequence shown here is derived from an EMBL/GenBank/DDBJ whole genome shotgun (WGS) entry which is preliminary data.</text>
</comment>
<accession>A0AA86QXK9</accession>
<sequence length="171" mass="20092">MKTQMKAPRQYNVHEMIIIYKLKQQELTKVNIQLVSGHTYFSTQNTISYLYQPLEFQPEYIVQIRKCNVVVHKAFGKQANIARNAQVQKLNRFQTALQSTLQKQAEETNSKGADVPTISRYFFEEKQVTMIIYRLVGFNFSINFNILVSTITMAWKHIFFQTIKQQLLSVF</sequence>
<organism evidence="2">
    <name type="scientific">Hexamita inflata</name>
    <dbReference type="NCBI Taxonomy" id="28002"/>
    <lineage>
        <taxon>Eukaryota</taxon>
        <taxon>Metamonada</taxon>
        <taxon>Diplomonadida</taxon>
        <taxon>Hexamitidae</taxon>
        <taxon>Hexamitinae</taxon>
        <taxon>Hexamita</taxon>
    </lineage>
</organism>